<dbReference type="InterPro" id="IPR006334">
    <property type="entry name" value="Glut_cys_ligase"/>
</dbReference>
<evidence type="ECO:0000256" key="8">
    <source>
        <dbReference type="RuleBase" id="RU003544"/>
    </source>
</evidence>
<dbReference type="RefSeq" id="WP_053003029.1">
    <property type="nucleotide sequence ID" value="NZ_AZGM01000128.1"/>
</dbReference>
<dbReference type="PANTHER" id="PTHR38761">
    <property type="entry name" value="GLUTAMATE--CYSTEINE LIGASE"/>
    <property type="match status" value="1"/>
</dbReference>
<dbReference type="GO" id="GO:0005829">
    <property type="term" value="C:cytosol"/>
    <property type="evidence" value="ECO:0007669"/>
    <property type="project" value="TreeGrafter"/>
</dbReference>
<evidence type="ECO:0000313" key="11">
    <source>
        <dbReference type="EMBL" id="KRM25312.1"/>
    </source>
</evidence>
<dbReference type="EC" id="6.3.2.2" evidence="2 9"/>
<keyword evidence="3 8" id="KW-0436">Ligase</keyword>
<keyword evidence="12" id="KW-1185">Reference proteome</keyword>
<dbReference type="AlphaFoldDB" id="A0A0R1X5A5"/>
<dbReference type="GO" id="GO:0046872">
    <property type="term" value="F:metal ion binding"/>
    <property type="evidence" value="ECO:0007669"/>
    <property type="project" value="TreeGrafter"/>
</dbReference>
<dbReference type="UniPathway" id="UPA00142">
    <property type="reaction ID" value="UER00209"/>
</dbReference>
<evidence type="ECO:0000256" key="6">
    <source>
        <dbReference type="ARBA" id="ARBA00022840"/>
    </source>
</evidence>
<comment type="similarity">
    <text evidence="8">Belongs to the glutamate--cysteine ligase type 1 family.</text>
</comment>
<dbReference type="Gene3D" id="3.30.590.20">
    <property type="match status" value="1"/>
</dbReference>
<feature type="domain" description="Glutamate--cysteine ligase" evidence="10">
    <location>
        <begin position="242"/>
        <end position="318"/>
    </location>
</feature>
<evidence type="ECO:0000256" key="9">
    <source>
        <dbReference type="RuleBase" id="RU004391"/>
    </source>
</evidence>
<protein>
    <recommendedName>
        <fullName evidence="2 9">Glutamate--cysteine ligase</fullName>
        <ecNumber evidence="2 9">6.3.2.2</ecNumber>
    </recommendedName>
</protein>
<dbReference type="STRING" id="1423782.FD32_GL000834"/>
<dbReference type="PATRIC" id="fig|1423782.4.peg.864"/>
<comment type="pathway">
    <text evidence="1 9">Sulfur metabolism; glutathione biosynthesis; glutathione from L-cysteine and L-glutamate: step 1/2.</text>
</comment>
<dbReference type="Pfam" id="PF04262">
    <property type="entry name" value="Glu_cys_ligase"/>
    <property type="match status" value="2"/>
</dbReference>
<organism evidence="11 12">
    <name type="scientific">Limosilactobacillus panis DSM 6035</name>
    <dbReference type="NCBI Taxonomy" id="1423782"/>
    <lineage>
        <taxon>Bacteria</taxon>
        <taxon>Bacillati</taxon>
        <taxon>Bacillota</taxon>
        <taxon>Bacilli</taxon>
        <taxon>Lactobacillales</taxon>
        <taxon>Lactobacillaceae</taxon>
        <taxon>Limosilactobacillus</taxon>
    </lineage>
</organism>
<evidence type="ECO:0000256" key="3">
    <source>
        <dbReference type="ARBA" id="ARBA00022598"/>
    </source>
</evidence>
<dbReference type="SUPFAM" id="SSF55931">
    <property type="entry name" value="Glutamine synthetase/guanido kinase"/>
    <property type="match status" value="1"/>
</dbReference>
<evidence type="ECO:0000256" key="1">
    <source>
        <dbReference type="ARBA" id="ARBA00005006"/>
    </source>
</evidence>
<keyword evidence="5" id="KW-0547">Nucleotide-binding</keyword>
<comment type="caution">
    <text evidence="11">The sequence shown here is derived from an EMBL/GenBank/DDBJ whole genome shotgun (WGS) entry which is preliminary data.</text>
</comment>
<evidence type="ECO:0000256" key="5">
    <source>
        <dbReference type="ARBA" id="ARBA00022741"/>
    </source>
</evidence>
<dbReference type="GO" id="GO:0004357">
    <property type="term" value="F:glutamate-cysteine ligase activity"/>
    <property type="evidence" value="ECO:0007669"/>
    <property type="project" value="UniProtKB-EC"/>
</dbReference>
<keyword evidence="6" id="KW-0067">ATP-binding</keyword>
<proteinExistence type="inferred from homology"/>
<gene>
    <name evidence="11" type="ORF">FD32_GL000834</name>
</gene>
<dbReference type="InterPro" id="IPR007370">
    <property type="entry name" value="Glu_cys_ligase"/>
</dbReference>
<dbReference type="PANTHER" id="PTHR38761:SF1">
    <property type="entry name" value="GLUTAMATE--CYSTEINE LIGASE"/>
    <property type="match status" value="1"/>
</dbReference>
<comment type="catalytic activity">
    <reaction evidence="7 9">
        <text>L-cysteine + L-glutamate + ATP = gamma-L-glutamyl-L-cysteine + ADP + phosphate + H(+)</text>
        <dbReference type="Rhea" id="RHEA:13285"/>
        <dbReference type="ChEBI" id="CHEBI:15378"/>
        <dbReference type="ChEBI" id="CHEBI:29985"/>
        <dbReference type="ChEBI" id="CHEBI:30616"/>
        <dbReference type="ChEBI" id="CHEBI:35235"/>
        <dbReference type="ChEBI" id="CHEBI:43474"/>
        <dbReference type="ChEBI" id="CHEBI:58173"/>
        <dbReference type="ChEBI" id="CHEBI:456216"/>
        <dbReference type="EC" id="6.3.2.2"/>
    </reaction>
</comment>
<dbReference type="EMBL" id="AZGM01000128">
    <property type="protein sequence ID" value="KRM25312.1"/>
    <property type="molecule type" value="Genomic_DNA"/>
</dbReference>
<evidence type="ECO:0000256" key="7">
    <source>
        <dbReference type="ARBA" id="ARBA00048819"/>
    </source>
</evidence>
<evidence type="ECO:0000259" key="10">
    <source>
        <dbReference type="Pfam" id="PF04262"/>
    </source>
</evidence>
<evidence type="ECO:0000256" key="4">
    <source>
        <dbReference type="ARBA" id="ARBA00022684"/>
    </source>
</evidence>
<dbReference type="OrthoDB" id="9803907at2"/>
<dbReference type="Proteomes" id="UP000051412">
    <property type="component" value="Unassembled WGS sequence"/>
</dbReference>
<accession>A0A0R1X5A5</accession>
<name>A0A0R1X5A5_9LACO</name>
<reference evidence="11 12" key="1">
    <citation type="journal article" date="2015" name="Genome Announc.">
        <title>Expanding the biotechnology potential of lactobacilli through comparative genomics of 213 strains and associated genera.</title>
        <authorList>
            <person name="Sun Z."/>
            <person name="Harris H.M."/>
            <person name="McCann A."/>
            <person name="Guo C."/>
            <person name="Argimon S."/>
            <person name="Zhang W."/>
            <person name="Yang X."/>
            <person name="Jeffery I.B."/>
            <person name="Cooney J.C."/>
            <person name="Kagawa T.F."/>
            <person name="Liu W."/>
            <person name="Song Y."/>
            <person name="Salvetti E."/>
            <person name="Wrobel A."/>
            <person name="Rasinkangas P."/>
            <person name="Parkhill J."/>
            <person name="Rea M.C."/>
            <person name="O'Sullivan O."/>
            <person name="Ritari J."/>
            <person name="Douillard F.P."/>
            <person name="Paul Ross R."/>
            <person name="Yang R."/>
            <person name="Briner A.E."/>
            <person name="Felis G.E."/>
            <person name="de Vos W.M."/>
            <person name="Barrangou R."/>
            <person name="Klaenhammer T.R."/>
            <person name="Caufield P.W."/>
            <person name="Cui Y."/>
            <person name="Zhang H."/>
            <person name="O'Toole P.W."/>
        </authorList>
    </citation>
    <scope>NUCLEOTIDE SEQUENCE [LARGE SCALE GENOMIC DNA]</scope>
    <source>
        <strain evidence="11 12">DSM 6035</strain>
    </source>
</reference>
<dbReference type="InterPro" id="IPR014746">
    <property type="entry name" value="Gln_synth/guanido_kin_cat_dom"/>
</dbReference>
<feature type="domain" description="Glutamate--cysteine ligase" evidence="10">
    <location>
        <begin position="12"/>
        <end position="204"/>
    </location>
</feature>
<evidence type="ECO:0000256" key="2">
    <source>
        <dbReference type="ARBA" id="ARBA00012220"/>
    </source>
</evidence>
<evidence type="ECO:0000313" key="12">
    <source>
        <dbReference type="Proteomes" id="UP000051412"/>
    </source>
</evidence>
<dbReference type="GO" id="GO:0005524">
    <property type="term" value="F:ATP binding"/>
    <property type="evidence" value="ECO:0007669"/>
    <property type="project" value="UniProtKB-KW"/>
</dbReference>
<sequence length="434" mass="49221">MALSTFGEQVLAKKMEHLLFNFPIGIEVERQQVNADGGLSQFPYPHNIGDPRTNKWITTDFMETMTEIATPVAQSPEQALRFLEQISNILRKGLAEGEYLWPLSMPPKLPVDHSNINIARTTLEKKKYSDEWLKRHRLQEATPCGVHVNISINPLLLNKLTSGVEERNQLYIKVAQGFLKYRFLLTYLYGASPLAEGNYFLPNQKPHHLVRSIRQSKHGFGTKYDGDFTDTDRYARRIKHGLTTGELLAEHDFHSPVRLKGPASVAQLPTEGTQYIELRMLDLNPWSSTGIDNDAVDLLYLMMAYFLMMEEGVFSLAKSNDRNERVALEQPFDHCQFEEEISTFLNQLGDFAIVIQTGQGAHDLLDRLRTMVDDPRQTVAGQLAAHVNNDSLLKFALHQAIKFQSQSQKAVNVCQEFKGGKMFSAQALREILGT</sequence>
<keyword evidence="4 8" id="KW-0317">Glutathione biosynthesis</keyword>
<dbReference type="GO" id="GO:0006750">
    <property type="term" value="P:glutathione biosynthetic process"/>
    <property type="evidence" value="ECO:0007669"/>
    <property type="project" value="UniProtKB-UniPathway"/>
</dbReference>